<dbReference type="OrthoDB" id="127274at2759"/>
<accession>A0A9W6YLA6</accession>
<dbReference type="Proteomes" id="UP001165083">
    <property type="component" value="Unassembled WGS sequence"/>
</dbReference>
<dbReference type="PANTHER" id="PTHR35796">
    <property type="entry name" value="HYPOTHETICAL CYTOSOLIC PROTEIN"/>
    <property type="match status" value="1"/>
</dbReference>
<feature type="region of interest" description="Disordered" evidence="2">
    <location>
        <begin position="32"/>
        <end position="60"/>
    </location>
</feature>
<evidence type="ECO:0000313" key="4">
    <source>
        <dbReference type="Proteomes" id="UP001165083"/>
    </source>
</evidence>
<gene>
    <name evidence="3" type="ORF">Plil01_001852300</name>
</gene>
<dbReference type="AlphaFoldDB" id="A0A9W6YLA6"/>
<dbReference type="EMBL" id="BSXW01012518">
    <property type="protein sequence ID" value="GMF65943.1"/>
    <property type="molecule type" value="Genomic_DNA"/>
</dbReference>
<sequence>MTETVVRDVEDFLTSCDLSAFELPNLSNGCDDSTTELSISDSTKDHPPHEPKKRGRKKSTIDPVIKLELDRIKDRKRCSRYRARQRDERQSLKQQVKTLTAELAERKKAQETSRQLSTSAWKMLAQSELEARLNSEEQQRLLYEAVEARAAFIREFQKALRTQLKTNGGAELEEESSRQKRSRLDPCDAAFYEVFVDDLDAIYAQTDDTLRACGLGAANDDHVKPKQLWREDGGTGCFMYIDKHVMPLNFQQTCEMFWQAGKLPFRQEDRQDFESVNDPDNTAAFKFRVSNRLSTGRVVSALVRFVTRRYQEENRVVVVWQSLMEGEGIFTGMRAGETGWDVLTPSTATPNSGSVVKTCICHTPMHLSTVSSHDPAVKQFTGMMLGSVADDGTEIAKMFEKLLIDEN</sequence>
<evidence type="ECO:0000313" key="3">
    <source>
        <dbReference type="EMBL" id="GMF65943.1"/>
    </source>
</evidence>
<evidence type="ECO:0000256" key="2">
    <source>
        <dbReference type="SAM" id="MobiDB-lite"/>
    </source>
</evidence>
<keyword evidence="4" id="KW-1185">Reference proteome</keyword>
<name>A0A9W6YLA6_9STRA</name>
<feature type="compositionally biased region" description="Polar residues" evidence="2">
    <location>
        <begin position="32"/>
        <end position="41"/>
    </location>
</feature>
<proteinExistence type="predicted"/>
<comment type="caution">
    <text evidence="3">The sequence shown here is derived from an EMBL/GenBank/DDBJ whole genome shotgun (WGS) entry which is preliminary data.</text>
</comment>
<evidence type="ECO:0000256" key="1">
    <source>
        <dbReference type="SAM" id="Coils"/>
    </source>
</evidence>
<reference evidence="3" key="1">
    <citation type="submission" date="2023-04" db="EMBL/GenBank/DDBJ databases">
        <title>Phytophthora lilii NBRC 32176.</title>
        <authorList>
            <person name="Ichikawa N."/>
            <person name="Sato H."/>
            <person name="Tonouchi N."/>
        </authorList>
    </citation>
    <scope>NUCLEOTIDE SEQUENCE</scope>
    <source>
        <strain evidence="3">NBRC 32176</strain>
    </source>
</reference>
<feature type="coiled-coil region" evidence="1">
    <location>
        <begin position="82"/>
        <end position="109"/>
    </location>
</feature>
<dbReference type="PANTHER" id="PTHR35796:SF3">
    <property type="entry name" value="BHLH DOMAIN-CONTAINING PROTEIN"/>
    <property type="match status" value="1"/>
</dbReference>
<organism evidence="3 4">
    <name type="scientific">Phytophthora lilii</name>
    <dbReference type="NCBI Taxonomy" id="2077276"/>
    <lineage>
        <taxon>Eukaryota</taxon>
        <taxon>Sar</taxon>
        <taxon>Stramenopiles</taxon>
        <taxon>Oomycota</taxon>
        <taxon>Peronosporomycetes</taxon>
        <taxon>Peronosporales</taxon>
        <taxon>Peronosporaceae</taxon>
        <taxon>Phytophthora</taxon>
    </lineage>
</organism>
<protein>
    <submittedName>
        <fullName evidence="3">Unnamed protein product</fullName>
    </submittedName>
</protein>
<keyword evidence="1" id="KW-0175">Coiled coil</keyword>
<dbReference type="CDD" id="cd14686">
    <property type="entry name" value="bZIP"/>
    <property type="match status" value="1"/>
</dbReference>